<gene>
    <name evidence="1" type="ORF">E2C01_060756</name>
</gene>
<name>A0A5B7H9K4_PORTR</name>
<sequence length="97" mass="11157">MRDRLECDKGFKFCGFILVSFSFTLYDNKYINNSTRRVSVEIRDNHFVRSTSKGITAPEKASKSSLFAYTTRKAAGTMASKERYGRFSSSFKMRLVL</sequence>
<evidence type="ECO:0000313" key="1">
    <source>
        <dbReference type="EMBL" id="MPC66606.1"/>
    </source>
</evidence>
<proteinExistence type="predicted"/>
<keyword evidence="2" id="KW-1185">Reference proteome</keyword>
<reference evidence="1 2" key="1">
    <citation type="submission" date="2019-05" db="EMBL/GenBank/DDBJ databases">
        <title>Another draft genome of Portunus trituberculatus and its Hox gene families provides insights of decapod evolution.</title>
        <authorList>
            <person name="Jeong J.-H."/>
            <person name="Song I."/>
            <person name="Kim S."/>
            <person name="Choi T."/>
            <person name="Kim D."/>
            <person name="Ryu S."/>
            <person name="Kim W."/>
        </authorList>
    </citation>
    <scope>NUCLEOTIDE SEQUENCE [LARGE SCALE GENOMIC DNA]</scope>
    <source>
        <tissue evidence="1">Muscle</tissue>
    </source>
</reference>
<protein>
    <submittedName>
        <fullName evidence="1">Uncharacterized protein</fullName>
    </submittedName>
</protein>
<dbReference type="EMBL" id="VSRR010025003">
    <property type="protein sequence ID" value="MPC66606.1"/>
    <property type="molecule type" value="Genomic_DNA"/>
</dbReference>
<dbReference type="Proteomes" id="UP000324222">
    <property type="component" value="Unassembled WGS sequence"/>
</dbReference>
<organism evidence="1 2">
    <name type="scientific">Portunus trituberculatus</name>
    <name type="common">Swimming crab</name>
    <name type="synonym">Neptunus trituberculatus</name>
    <dbReference type="NCBI Taxonomy" id="210409"/>
    <lineage>
        <taxon>Eukaryota</taxon>
        <taxon>Metazoa</taxon>
        <taxon>Ecdysozoa</taxon>
        <taxon>Arthropoda</taxon>
        <taxon>Crustacea</taxon>
        <taxon>Multicrustacea</taxon>
        <taxon>Malacostraca</taxon>
        <taxon>Eumalacostraca</taxon>
        <taxon>Eucarida</taxon>
        <taxon>Decapoda</taxon>
        <taxon>Pleocyemata</taxon>
        <taxon>Brachyura</taxon>
        <taxon>Eubrachyura</taxon>
        <taxon>Portunoidea</taxon>
        <taxon>Portunidae</taxon>
        <taxon>Portuninae</taxon>
        <taxon>Portunus</taxon>
    </lineage>
</organism>
<evidence type="ECO:0000313" key="2">
    <source>
        <dbReference type="Proteomes" id="UP000324222"/>
    </source>
</evidence>
<comment type="caution">
    <text evidence="1">The sequence shown here is derived from an EMBL/GenBank/DDBJ whole genome shotgun (WGS) entry which is preliminary data.</text>
</comment>
<dbReference type="AlphaFoldDB" id="A0A5B7H9K4"/>
<accession>A0A5B7H9K4</accession>